<comment type="subunit">
    <text evidence="5">Homodimer.</text>
</comment>
<dbReference type="EMBL" id="PXVC01000018">
    <property type="protein sequence ID" value="PSI01839.1"/>
    <property type="molecule type" value="Genomic_DNA"/>
</dbReference>
<dbReference type="PANTHER" id="PTHR33603:SF1">
    <property type="entry name" value="RIBOSOMAL RNA LARGE SUBUNIT METHYLTRANSFERASE H"/>
    <property type="match status" value="1"/>
</dbReference>
<dbReference type="HAMAP" id="MF_00658">
    <property type="entry name" value="23SrRNA_methyltr_H"/>
    <property type="match status" value="1"/>
</dbReference>
<feature type="binding site" evidence="5">
    <location>
        <position position="93"/>
    </location>
    <ligand>
        <name>S-adenosyl-L-methionine</name>
        <dbReference type="ChEBI" id="CHEBI:59789"/>
    </ligand>
</feature>
<comment type="caution">
    <text evidence="6">The sequence shown here is derived from an EMBL/GenBank/DDBJ whole genome shotgun (WGS) entry which is preliminary data.</text>
</comment>
<dbReference type="GO" id="GO:0070038">
    <property type="term" value="F:rRNA (pseudouridine-N3-)-methyltransferase activity"/>
    <property type="evidence" value="ECO:0007669"/>
    <property type="project" value="UniProtKB-UniRule"/>
</dbReference>
<dbReference type="Proteomes" id="UP000240206">
    <property type="component" value="Unassembled WGS sequence"/>
</dbReference>
<reference evidence="7" key="1">
    <citation type="submission" date="2018-03" db="EMBL/GenBank/DDBJ databases">
        <title>Ecological and genomic features of two cosmopolitan and abundant freshwater picocyanobacteria.</title>
        <authorList>
            <person name="Cabello-Yeves P.J."/>
            <person name="Picazo A."/>
            <person name="Camacho A."/>
            <person name="Callieri C."/>
            <person name="Rosselli R."/>
            <person name="Roda-Garcia J."/>
            <person name="Coutinho F.H."/>
            <person name="Rodriguez-Valera F."/>
        </authorList>
    </citation>
    <scope>NUCLEOTIDE SEQUENCE [LARGE SCALE GENOMIC DNA]</scope>
    <source>
        <strain evidence="7">Tous</strain>
    </source>
</reference>
<evidence type="ECO:0000256" key="3">
    <source>
        <dbReference type="ARBA" id="ARBA00022691"/>
    </source>
</evidence>
<keyword evidence="5" id="KW-0963">Cytoplasm</keyword>
<organism evidence="6 7">
    <name type="scientific">Synechococcus lacustris str. Tous</name>
    <dbReference type="NCBI Taxonomy" id="1910958"/>
    <lineage>
        <taxon>Bacteria</taxon>
        <taxon>Bacillati</taxon>
        <taxon>Cyanobacteriota</taxon>
        <taxon>Cyanophyceae</taxon>
        <taxon>Synechococcales</taxon>
        <taxon>Synechococcaceae</taxon>
        <taxon>Synechococcus</taxon>
    </lineage>
</organism>
<feature type="binding site" evidence="5">
    <location>
        <begin position="112"/>
        <end position="117"/>
    </location>
    <ligand>
        <name>S-adenosyl-L-methionine</name>
        <dbReference type="ChEBI" id="CHEBI:59789"/>
    </ligand>
</feature>
<comment type="catalytic activity">
    <reaction evidence="5">
        <text>pseudouridine(1915) in 23S rRNA + S-adenosyl-L-methionine = N(3)-methylpseudouridine(1915) in 23S rRNA + S-adenosyl-L-homocysteine + H(+)</text>
        <dbReference type="Rhea" id="RHEA:42752"/>
        <dbReference type="Rhea" id="RHEA-COMP:10221"/>
        <dbReference type="Rhea" id="RHEA-COMP:10222"/>
        <dbReference type="ChEBI" id="CHEBI:15378"/>
        <dbReference type="ChEBI" id="CHEBI:57856"/>
        <dbReference type="ChEBI" id="CHEBI:59789"/>
        <dbReference type="ChEBI" id="CHEBI:65314"/>
        <dbReference type="ChEBI" id="CHEBI:74486"/>
        <dbReference type="EC" id="2.1.1.177"/>
    </reaction>
</comment>
<comment type="function">
    <text evidence="5">Specifically methylates the pseudouridine at position 1915 (m3Psi1915) in 23S rRNA.</text>
</comment>
<keyword evidence="5" id="KW-0698">rRNA processing</keyword>
<dbReference type="InterPro" id="IPR003742">
    <property type="entry name" value="RlmH-like"/>
</dbReference>
<proteinExistence type="inferred from homology"/>
<keyword evidence="2 5" id="KW-0808">Transferase</keyword>
<accession>A0A2P7EFE6</accession>
<keyword evidence="7" id="KW-1185">Reference proteome</keyword>
<dbReference type="STRING" id="1910958.BTM30_07310"/>
<dbReference type="PANTHER" id="PTHR33603">
    <property type="entry name" value="METHYLTRANSFERASE"/>
    <property type="match status" value="1"/>
</dbReference>
<comment type="similarity">
    <text evidence="4 5">Belongs to the RNA methyltransferase RlmH family.</text>
</comment>
<dbReference type="RefSeq" id="WP_106499744.1">
    <property type="nucleotide sequence ID" value="NZ_PXVC01000018.1"/>
</dbReference>
<keyword evidence="1 5" id="KW-0489">Methyltransferase</keyword>
<dbReference type="PIRSF" id="PIRSF004505">
    <property type="entry name" value="MT_bac"/>
    <property type="match status" value="1"/>
</dbReference>
<gene>
    <name evidence="5" type="primary">rlmH</name>
    <name evidence="6" type="ORF">C7K08_05940</name>
</gene>
<keyword evidence="3 5" id="KW-0949">S-adenosyl-L-methionine</keyword>
<dbReference type="InterPro" id="IPR029026">
    <property type="entry name" value="tRNA_m1G_MTases_N"/>
</dbReference>
<feature type="binding site" evidence="5">
    <location>
        <position position="64"/>
    </location>
    <ligand>
        <name>S-adenosyl-L-methionine</name>
        <dbReference type="ChEBI" id="CHEBI:59789"/>
    </ligand>
</feature>
<dbReference type="SUPFAM" id="SSF75217">
    <property type="entry name" value="alpha/beta knot"/>
    <property type="match status" value="1"/>
</dbReference>
<evidence type="ECO:0000256" key="1">
    <source>
        <dbReference type="ARBA" id="ARBA00022603"/>
    </source>
</evidence>
<evidence type="ECO:0000256" key="2">
    <source>
        <dbReference type="ARBA" id="ARBA00022679"/>
    </source>
</evidence>
<comment type="subcellular location">
    <subcellularLocation>
        <location evidence="5">Cytoplasm</location>
    </subcellularLocation>
</comment>
<evidence type="ECO:0000313" key="7">
    <source>
        <dbReference type="Proteomes" id="UP000240206"/>
    </source>
</evidence>
<dbReference type="GO" id="GO:0005737">
    <property type="term" value="C:cytoplasm"/>
    <property type="evidence" value="ECO:0007669"/>
    <property type="project" value="UniProtKB-SubCell"/>
</dbReference>
<dbReference type="AlphaFoldDB" id="A0A2P7EFE6"/>
<name>A0A2P7EFE6_9SYNE</name>
<evidence type="ECO:0000256" key="5">
    <source>
        <dbReference type="HAMAP-Rule" id="MF_00658"/>
    </source>
</evidence>
<dbReference type="EC" id="2.1.1.177" evidence="5"/>
<evidence type="ECO:0000313" key="6">
    <source>
        <dbReference type="EMBL" id="PSI01839.1"/>
    </source>
</evidence>
<sequence>MLNLSRIRIIAIGKQRPGWLHDGAAMYCKRLVGLEIIELKDSTPDKEAQAVLASLKNNEKLLLLSEDGKHFSSRQLANELNELSSNRLAFVIGGADGHSPQLKAKADQIISLSALTFPHELARLILLEQIYRASTIIQGGPYHRDAATAAGKALGAITSHQ</sequence>
<dbReference type="Gene3D" id="3.40.1280.10">
    <property type="match status" value="1"/>
</dbReference>
<evidence type="ECO:0000256" key="4">
    <source>
        <dbReference type="ARBA" id="ARBA00038303"/>
    </source>
</evidence>
<dbReference type="Pfam" id="PF02590">
    <property type="entry name" value="SPOUT_MTase"/>
    <property type="match status" value="1"/>
</dbReference>
<dbReference type="CDD" id="cd18081">
    <property type="entry name" value="RlmH-like"/>
    <property type="match status" value="1"/>
</dbReference>
<protein>
    <recommendedName>
        <fullName evidence="5">Ribosomal RNA large subunit methyltransferase H</fullName>
        <ecNumber evidence="5">2.1.1.177</ecNumber>
    </recommendedName>
    <alternativeName>
        <fullName evidence="5">23S rRNA (pseudouridine1915-N3)-methyltransferase</fullName>
    </alternativeName>
    <alternativeName>
        <fullName evidence="5">23S rRNA m3Psi1915 methyltransferase</fullName>
    </alternativeName>
    <alternativeName>
        <fullName evidence="5">rRNA (pseudouridine-N3-)-methyltransferase RlmH</fullName>
    </alternativeName>
</protein>
<dbReference type="InterPro" id="IPR029028">
    <property type="entry name" value="Alpha/beta_knot_MTases"/>
</dbReference>